<reference evidence="16" key="2">
    <citation type="journal article" date="2023" name="Science">
        <title>Genomic signatures of disease resistance in endangered staghorn corals.</title>
        <authorList>
            <person name="Vollmer S.V."/>
            <person name="Selwyn J.D."/>
            <person name="Despard B.A."/>
            <person name="Roesel C.L."/>
        </authorList>
    </citation>
    <scope>NUCLEOTIDE SEQUENCE</scope>
    <source>
        <strain evidence="16">K2</strain>
    </source>
</reference>
<evidence type="ECO:0000256" key="1">
    <source>
        <dbReference type="ARBA" id="ARBA00004323"/>
    </source>
</evidence>
<accession>A0AAD9VBW6</accession>
<organism evidence="16 17">
    <name type="scientific">Acropora cervicornis</name>
    <name type="common">Staghorn coral</name>
    <dbReference type="NCBI Taxonomy" id="6130"/>
    <lineage>
        <taxon>Eukaryota</taxon>
        <taxon>Metazoa</taxon>
        <taxon>Cnidaria</taxon>
        <taxon>Anthozoa</taxon>
        <taxon>Hexacorallia</taxon>
        <taxon>Scleractinia</taxon>
        <taxon>Astrocoeniina</taxon>
        <taxon>Acroporidae</taxon>
        <taxon>Acropora</taxon>
    </lineage>
</organism>
<dbReference type="InterPro" id="IPR026116">
    <property type="entry name" value="GT18_cat"/>
</dbReference>
<dbReference type="InterPro" id="IPR052105">
    <property type="entry name" value="MGAT5_Glycosyltransferase"/>
</dbReference>
<keyword evidence="9 14" id="KW-1133">Transmembrane helix</keyword>
<keyword evidence="12" id="KW-0325">Glycoprotein</keyword>
<dbReference type="PANTHER" id="PTHR15075">
    <property type="entry name" value="ALPHA-MANNOSIDE BETA-1,6-N-ACETYLGLUCOSAMINYLTRANSFERASE"/>
    <property type="match status" value="1"/>
</dbReference>
<evidence type="ECO:0000256" key="14">
    <source>
        <dbReference type="SAM" id="Phobius"/>
    </source>
</evidence>
<feature type="transmembrane region" description="Helical" evidence="14">
    <location>
        <begin position="12"/>
        <end position="29"/>
    </location>
</feature>
<dbReference type="GO" id="GO:0006487">
    <property type="term" value="P:protein N-linked glycosylation"/>
    <property type="evidence" value="ECO:0007669"/>
    <property type="project" value="TreeGrafter"/>
</dbReference>
<comment type="subcellular location">
    <subcellularLocation>
        <location evidence="1">Golgi apparatus membrane</location>
        <topology evidence="1">Single-pass type II membrane protein</topology>
    </subcellularLocation>
</comment>
<proteinExistence type="inferred from homology"/>
<evidence type="ECO:0000256" key="9">
    <source>
        <dbReference type="ARBA" id="ARBA00022989"/>
    </source>
</evidence>
<comment type="pathway">
    <text evidence="2">Protein modification; protein glycosylation.</text>
</comment>
<reference evidence="16" key="1">
    <citation type="journal article" date="2023" name="G3 (Bethesda)">
        <title>Whole genome assembly and annotation of the endangered Caribbean coral Acropora cervicornis.</title>
        <authorList>
            <person name="Selwyn J.D."/>
            <person name="Vollmer S.V."/>
        </authorList>
    </citation>
    <scope>NUCLEOTIDE SEQUENCE</scope>
    <source>
        <strain evidence="16">K2</strain>
    </source>
</reference>
<evidence type="ECO:0000256" key="3">
    <source>
        <dbReference type="ARBA" id="ARBA00007477"/>
    </source>
</evidence>
<evidence type="ECO:0000313" key="16">
    <source>
        <dbReference type="EMBL" id="KAK2568382.1"/>
    </source>
</evidence>
<evidence type="ECO:0000256" key="10">
    <source>
        <dbReference type="ARBA" id="ARBA00023034"/>
    </source>
</evidence>
<evidence type="ECO:0000256" key="6">
    <source>
        <dbReference type="ARBA" id="ARBA00022679"/>
    </source>
</evidence>
<evidence type="ECO:0000256" key="4">
    <source>
        <dbReference type="ARBA" id="ARBA00012671"/>
    </source>
</evidence>
<dbReference type="PANTHER" id="PTHR15075:SF2">
    <property type="entry name" value="ALPHA-1,6-MANNOSYLGLYCOPROTEIN 6-BETA-N-ACETYLGLUCOSAMINYLTRANSFERASE"/>
    <property type="match status" value="1"/>
</dbReference>
<dbReference type="EC" id="2.4.1.155" evidence="4"/>
<protein>
    <recommendedName>
        <fullName evidence="4">alpha-1,6-mannosyl-glycoprotein 6-beta-N-acetylglucosaminyltransferase</fullName>
        <ecNumber evidence="4">2.4.1.155</ecNumber>
    </recommendedName>
</protein>
<comment type="caution">
    <text evidence="16">The sequence shown here is derived from an EMBL/GenBank/DDBJ whole genome shotgun (WGS) entry which is preliminary data.</text>
</comment>
<evidence type="ECO:0000256" key="8">
    <source>
        <dbReference type="ARBA" id="ARBA00022968"/>
    </source>
</evidence>
<evidence type="ECO:0000256" key="7">
    <source>
        <dbReference type="ARBA" id="ARBA00022692"/>
    </source>
</evidence>
<comment type="similarity">
    <text evidence="3">Belongs to the glycosyltransferase 18 family.</text>
</comment>
<evidence type="ECO:0000256" key="11">
    <source>
        <dbReference type="ARBA" id="ARBA00023136"/>
    </source>
</evidence>
<keyword evidence="6" id="KW-0808">Transferase</keyword>
<dbReference type="Pfam" id="PF15024">
    <property type="entry name" value="Glyco_transf_18"/>
    <property type="match status" value="2"/>
</dbReference>
<evidence type="ECO:0000256" key="13">
    <source>
        <dbReference type="ARBA" id="ARBA00048243"/>
    </source>
</evidence>
<keyword evidence="10" id="KW-0333">Golgi apparatus</keyword>
<dbReference type="Proteomes" id="UP001249851">
    <property type="component" value="Unassembled WGS sequence"/>
</dbReference>
<comment type="catalytic activity">
    <reaction evidence="13">
        <text>N(4)-{beta-D-GlcNAc-(1-&gt;2)-[beta-D-GlcNAc-(1-&gt;4)]-alpha-D-Man-(1-&gt;3)-[beta-D-GlcNAc-(1-&gt;2)-alpha-D-Man-(1-&gt;6)]-beta-D-Man-(1-&gt;4)-beta-D-GlcNAc-(1-&gt;4)-beta-D-GlcNAc}-L-asparaginyl-[protein] + UDP-N-acetyl-alpha-D-glucosamine = N(4)-{beta-D-GlcNAc-(1-&gt;2)-[beta-D-GlcNAc-(1-&gt;4)]-alpha-D-Man-(1-&gt;3)-[beta-D-GlcNAc-(1-&gt;2)-[beta-D-GlcNAc-(1-&gt;6)]-alpha-D-Man-(1-&gt;6)]-beta-D-Man-(1-&gt;4)-beta-D-GlcNAc-(1-&gt;4)-beta-D-GlcNAc}-L-asparaginyl-[protein] + UDP + H(+)</text>
        <dbReference type="Rhea" id="RHEA:16921"/>
        <dbReference type="Rhea" id="RHEA-COMP:14374"/>
        <dbReference type="Rhea" id="RHEA-COMP:14377"/>
        <dbReference type="ChEBI" id="CHEBI:15378"/>
        <dbReference type="ChEBI" id="CHEBI:57705"/>
        <dbReference type="ChEBI" id="CHEBI:58223"/>
        <dbReference type="ChEBI" id="CHEBI:139507"/>
        <dbReference type="ChEBI" id="CHEBI:139510"/>
        <dbReference type="EC" id="2.4.1.155"/>
    </reaction>
</comment>
<dbReference type="GO" id="GO:0030144">
    <property type="term" value="F:alpha-1,6-mannosylglycoprotein 6-beta-N-acetylglucosaminyltransferase activity"/>
    <property type="evidence" value="ECO:0007669"/>
    <property type="project" value="UniProtKB-EC"/>
</dbReference>
<keyword evidence="7 14" id="KW-0812">Transmembrane</keyword>
<feature type="domain" description="Glycosyltransferase family 18 catalytic" evidence="15">
    <location>
        <begin position="128"/>
        <end position="354"/>
    </location>
</feature>
<dbReference type="GO" id="GO:0000139">
    <property type="term" value="C:Golgi membrane"/>
    <property type="evidence" value="ECO:0007669"/>
    <property type="project" value="UniProtKB-SubCell"/>
</dbReference>
<evidence type="ECO:0000256" key="12">
    <source>
        <dbReference type="ARBA" id="ARBA00023180"/>
    </source>
</evidence>
<keyword evidence="8" id="KW-0735">Signal-anchor</keyword>
<evidence type="ECO:0000256" key="2">
    <source>
        <dbReference type="ARBA" id="ARBA00004922"/>
    </source>
</evidence>
<keyword evidence="17" id="KW-1185">Reference proteome</keyword>
<evidence type="ECO:0000256" key="5">
    <source>
        <dbReference type="ARBA" id="ARBA00022676"/>
    </source>
</evidence>
<name>A0AAD9VBW6_ACRCE</name>
<keyword evidence="11 14" id="KW-0472">Membrane</keyword>
<sequence>MRVKIGKLTVVLWLIIVYLAAQLWIMFVYDKKKGTPRDLAGLELMDRASKSENLFFNFEGKNCFIPDDWLYPLCKYKVEWMRSSWQANKDCYVRRNRINPANDCSLLIFFSEVESWCPVLSWRKHLFQPNENRQWMRQRITRLWPDWSQAAKHLERNKPAFKERLVKNIFVYMGVYSQQKWLENAYSGAPLGEMVQWSDLIASLYVLGHNITVTTDRNEMKRFLGANADDRACARRLPQKAFDLIFVDYIGRMHIAFALGAMRQHYRCNYRILDSFGTEAEFNFAEYAFNDQKTKNPWAGADVHLRQIMTMFPHSPDNLFLGFVVDKAVAVETSTSNETLSVQKPIGLLYGKKAGYLRIDQTLIPDYVVNHGILKGDDLQKLLRKTKVTSQNPYMEIFVGEPHVYTINIDNLEAVKSTLKKIMSSQVRNLIVAKQ</sequence>
<evidence type="ECO:0000313" key="17">
    <source>
        <dbReference type="Proteomes" id="UP001249851"/>
    </source>
</evidence>
<gene>
    <name evidence="16" type="ORF">P5673_007411</name>
</gene>
<dbReference type="EMBL" id="JARQWQ010000012">
    <property type="protein sequence ID" value="KAK2568382.1"/>
    <property type="molecule type" value="Genomic_DNA"/>
</dbReference>
<dbReference type="AlphaFoldDB" id="A0AAD9VBW6"/>
<feature type="domain" description="Glycosyltransferase family 18 catalytic" evidence="15">
    <location>
        <begin position="387"/>
        <end position="430"/>
    </location>
</feature>
<keyword evidence="5" id="KW-0328">Glycosyltransferase</keyword>
<evidence type="ECO:0000259" key="15">
    <source>
        <dbReference type="Pfam" id="PF15024"/>
    </source>
</evidence>